<proteinExistence type="inferred from homology"/>
<dbReference type="GO" id="GO:0071567">
    <property type="term" value="F:deUFMylase activity"/>
    <property type="evidence" value="ECO:0007669"/>
    <property type="project" value="TreeGrafter"/>
</dbReference>
<comment type="similarity">
    <text evidence="2">Belongs to the peptidase C78 family.</text>
</comment>
<evidence type="ECO:0000256" key="4">
    <source>
        <dbReference type="ARBA" id="ARBA00022786"/>
    </source>
</evidence>
<evidence type="ECO:0000256" key="1">
    <source>
        <dbReference type="ARBA" id="ARBA00004406"/>
    </source>
</evidence>
<evidence type="ECO:0000313" key="13">
    <source>
        <dbReference type="Proteomes" id="UP000274131"/>
    </source>
</evidence>
<reference evidence="12 13" key="1">
    <citation type="submission" date="2018-10" db="EMBL/GenBank/DDBJ databases">
        <authorList>
            <consortium name="Pathogen Informatics"/>
        </authorList>
    </citation>
    <scope>NUCLEOTIDE SEQUENCE [LARGE SCALE GENOMIC DNA]</scope>
</reference>
<dbReference type="InterPro" id="IPR012462">
    <property type="entry name" value="UFSP1/2_DUB_cat"/>
</dbReference>
<gene>
    <name evidence="12" type="ORF">EVEC_LOCUS9199</name>
</gene>
<dbReference type="GO" id="GO:0005789">
    <property type="term" value="C:endoplasmic reticulum membrane"/>
    <property type="evidence" value="ECO:0007669"/>
    <property type="project" value="UniProtKB-SubCell"/>
</dbReference>
<keyword evidence="5" id="KW-0378">Hydrolase</keyword>
<protein>
    <recommendedName>
        <fullName evidence="9">Ufm1-specific protease</fullName>
    </recommendedName>
    <alternativeName>
        <fullName evidence="10">Odorant response abnormal protein 8</fullName>
    </alternativeName>
</protein>
<dbReference type="GO" id="GO:0006508">
    <property type="term" value="P:proteolysis"/>
    <property type="evidence" value="ECO:0007669"/>
    <property type="project" value="UniProtKB-KW"/>
</dbReference>
<keyword evidence="13" id="KW-1185">Reference proteome</keyword>
<evidence type="ECO:0000256" key="9">
    <source>
        <dbReference type="ARBA" id="ARBA00073057"/>
    </source>
</evidence>
<evidence type="ECO:0000256" key="3">
    <source>
        <dbReference type="ARBA" id="ARBA00022670"/>
    </source>
</evidence>
<comment type="subunit">
    <text evidence="8">Interacts with odr-4.</text>
</comment>
<dbReference type="SUPFAM" id="SSF54001">
    <property type="entry name" value="Cysteine proteinases"/>
    <property type="match status" value="1"/>
</dbReference>
<comment type="subcellular location">
    <subcellularLocation>
        <location evidence="1">Endoplasmic reticulum membrane</location>
        <topology evidence="1">Peripheral membrane protein</topology>
    </subcellularLocation>
</comment>
<dbReference type="GO" id="GO:0005634">
    <property type="term" value="C:nucleus"/>
    <property type="evidence" value="ECO:0007669"/>
    <property type="project" value="TreeGrafter"/>
</dbReference>
<evidence type="ECO:0000256" key="5">
    <source>
        <dbReference type="ARBA" id="ARBA00022801"/>
    </source>
</evidence>
<dbReference type="FunFam" id="3.90.70.130:FF:000001">
    <property type="entry name" value="Probable Ufm1-specific protease 2"/>
    <property type="match status" value="1"/>
</dbReference>
<dbReference type="Gene3D" id="3.90.70.130">
    <property type="match status" value="1"/>
</dbReference>
<evidence type="ECO:0000256" key="2">
    <source>
        <dbReference type="ARBA" id="ARBA00008552"/>
    </source>
</evidence>
<keyword evidence="4" id="KW-0833">Ubl conjugation pathway</keyword>
<comment type="function">
    <text evidence="7">Thiol protease which recognizes and hydrolyzes the peptide bond at the C-terminal Gly of ufm-1, a ubiquitin-like modifier protein bound to a number of target proteins. Required, with oct-4, for the localization of a subset of 7 transmembrane domain odorant receptors, including odr-10, to the cilia of olfactory neurons AWA and AWC. Operates in aggregation behavior, and responses to oxygen levels.</text>
</comment>
<keyword evidence="6" id="KW-0788">Thiol protease</keyword>
<name>A0A3P6IJ00_ENTVE</name>
<dbReference type="EMBL" id="UXUI01009881">
    <property type="protein sequence ID" value="VDD94448.1"/>
    <property type="molecule type" value="Genomic_DNA"/>
</dbReference>
<feature type="domain" description="UFSP1/2/DUB catalytic" evidence="11">
    <location>
        <begin position="75"/>
        <end position="259"/>
    </location>
</feature>
<organism evidence="12 13">
    <name type="scientific">Enterobius vermicularis</name>
    <name type="common">Human pinworm</name>
    <dbReference type="NCBI Taxonomy" id="51028"/>
    <lineage>
        <taxon>Eukaryota</taxon>
        <taxon>Metazoa</taxon>
        <taxon>Ecdysozoa</taxon>
        <taxon>Nematoda</taxon>
        <taxon>Chromadorea</taxon>
        <taxon>Rhabditida</taxon>
        <taxon>Spirurina</taxon>
        <taxon>Oxyuridomorpha</taxon>
        <taxon>Oxyuroidea</taxon>
        <taxon>Oxyuridae</taxon>
        <taxon>Enterobius</taxon>
    </lineage>
</organism>
<dbReference type="InterPro" id="IPR038765">
    <property type="entry name" value="Papain-like_cys_pep_sf"/>
</dbReference>
<keyword evidence="3" id="KW-0645">Protease</keyword>
<evidence type="ECO:0000259" key="11">
    <source>
        <dbReference type="Pfam" id="PF07910"/>
    </source>
</evidence>
<sequence length="268" mass="30133">MYSVSSVFNGYRGNEIFVSGNGCVLGDLRLKLHRIFNLSLDRPRLRPSQSLFSLKDSRFLRNPHEKITNYKPVGHVSLVKGSYDYHHYMQEGFDDCGWGCAYRSLQTIWSWFNYQGFTEKPVPTHQIIQQSLVDCGDKSSSFVGSRHWIGSTELGFCLNNMLGIESRIITTNSGSEVADNVRQLAVHFETAGTPVMIGGGQLAHTILGVDFNPDTGDCAFLVLDPHYTGEDLIQPVLSKGWCGWKTPGFWKPEYFYNLLLPTPPSNII</sequence>
<dbReference type="AlphaFoldDB" id="A0A3P6IJ00"/>
<dbReference type="Pfam" id="PF07910">
    <property type="entry name" value="Peptidase_C78"/>
    <property type="match status" value="1"/>
</dbReference>
<dbReference type="OrthoDB" id="417506at2759"/>
<evidence type="ECO:0000256" key="7">
    <source>
        <dbReference type="ARBA" id="ARBA00056938"/>
    </source>
</evidence>
<dbReference type="STRING" id="51028.A0A3P6IJ00"/>
<dbReference type="Proteomes" id="UP000274131">
    <property type="component" value="Unassembled WGS sequence"/>
</dbReference>
<dbReference type="PANTHER" id="PTHR48153">
    <property type="entry name" value="UFM1-SPECIFIC PROTEASE 2"/>
    <property type="match status" value="1"/>
</dbReference>
<accession>A0A3P6IJ00</accession>
<evidence type="ECO:0000256" key="8">
    <source>
        <dbReference type="ARBA" id="ARBA00064300"/>
    </source>
</evidence>
<evidence type="ECO:0000313" key="12">
    <source>
        <dbReference type="EMBL" id="VDD94448.1"/>
    </source>
</evidence>
<dbReference type="PANTHER" id="PTHR48153:SF2">
    <property type="entry name" value="UFM1-SPECIFIC PROTEASE 2"/>
    <property type="match status" value="1"/>
</dbReference>
<evidence type="ECO:0000256" key="10">
    <source>
        <dbReference type="ARBA" id="ARBA00076114"/>
    </source>
</evidence>
<evidence type="ECO:0000256" key="6">
    <source>
        <dbReference type="ARBA" id="ARBA00022807"/>
    </source>
</evidence>